<dbReference type="AlphaFoldDB" id="A0A3B0XYL6"/>
<dbReference type="Pfam" id="PF00171">
    <property type="entry name" value="Aldedh"/>
    <property type="match status" value="1"/>
</dbReference>
<dbReference type="GO" id="GO:0008886">
    <property type="term" value="F:glyceraldehyde-3-phosphate dehydrogenase (NADP+) (non-phosphorylating) activity"/>
    <property type="evidence" value="ECO:0007669"/>
    <property type="project" value="UniProtKB-EC"/>
</dbReference>
<gene>
    <name evidence="4" type="ORF">MNBD_GAMMA09-2329</name>
</gene>
<dbReference type="SUPFAM" id="SSF53720">
    <property type="entry name" value="ALDH-like"/>
    <property type="match status" value="1"/>
</dbReference>
<organism evidence="4">
    <name type="scientific">hydrothermal vent metagenome</name>
    <dbReference type="NCBI Taxonomy" id="652676"/>
    <lineage>
        <taxon>unclassified sequences</taxon>
        <taxon>metagenomes</taxon>
        <taxon>ecological metagenomes</taxon>
    </lineage>
</organism>
<evidence type="ECO:0000259" key="3">
    <source>
        <dbReference type="Pfam" id="PF00171"/>
    </source>
</evidence>
<dbReference type="Gene3D" id="3.40.309.10">
    <property type="entry name" value="Aldehyde Dehydrogenase, Chain A, domain 2"/>
    <property type="match status" value="1"/>
</dbReference>
<dbReference type="InterPro" id="IPR051020">
    <property type="entry name" value="ALDH-related_metabolic_enz"/>
</dbReference>
<dbReference type="GO" id="GO:0008911">
    <property type="term" value="F:lactaldehyde dehydrogenase (NAD+) activity"/>
    <property type="evidence" value="ECO:0007669"/>
    <property type="project" value="TreeGrafter"/>
</dbReference>
<dbReference type="EMBL" id="UOFI01000173">
    <property type="protein sequence ID" value="VAW69780.1"/>
    <property type="molecule type" value="Genomic_DNA"/>
</dbReference>
<comment type="similarity">
    <text evidence="1">Belongs to the aldehyde dehydrogenase family.</text>
</comment>
<evidence type="ECO:0000256" key="2">
    <source>
        <dbReference type="ARBA" id="ARBA00023002"/>
    </source>
</evidence>
<evidence type="ECO:0000256" key="1">
    <source>
        <dbReference type="ARBA" id="ARBA00009986"/>
    </source>
</evidence>
<dbReference type="InterPro" id="IPR016161">
    <property type="entry name" value="Ald_DH/histidinol_DH"/>
</dbReference>
<dbReference type="PANTHER" id="PTHR42991">
    <property type="entry name" value="ALDEHYDE DEHYDROGENASE"/>
    <property type="match status" value="1"/>
</dbReference>
<evidence type="ECO:0000313" key="4">
    <source>
        <dbReference type="EMBL" id="VAW69780.1"/>
    </source>
</evidence>
<reference evidence="4" key="1">
    <citation type="submission" date="2018-06" db="EMBL/GenBank/DDBJ databases">
        <authorList>
            <person name="Zhirakovskaya E."/>
        </authorList>
    </citation>
    <scope>NUCLEOTIDE SEQUENCE</scope>
</reference>
<dbReference type="InterPro" id="IPR016162">
    <property type="entry name" value="Ald_DH_N"/>
</dbReference>
<dbReference type="Gene3D" id="3.40.605.10">
    <property type="entry name" value="Aldehyde Dehydrogenase, Chain A, domain 1"/>
    <property type="match status" value="1"/>
</dbReference>
<dbReference type="InterPro" id="IPR016163">
    <property type="entry name" value="Ald_DH_C"/>
</dbReference>
<dbReference type="EC" id="1.2.1.9" evidence="4"/>
<proteinExistence type="inferred from homology"/>
<sequence length="478" mass="51462">MHDHFKLLIPGAKADGKIDVTAPFNGAVIATIETGGSDAAEQALITAHALYRDKKNWLTAEQRICILQKTADIMQSRSDVLAIESAREGGKPLMDSKAEVARAIDGIKNCIEVLRTEHGEEVPMGKNAASMNRLAFTTREPIGVVVAVSAFNHPLNLAVHQIAPAVASGCPVIIKPAEDTPLSCFRLIGILREAGLPDGWCQGIVTSTLETATQLVTDKRAAFFSFIGSATVGWLLRSKLAAGTRCALEHGGVAPVIVAEDADMDDAVPLLAKGGFYHAGQVCVSVQRVFAHKSIARNLAERIAQVGDKMKVGDPTLADTEIGPLIRHNETNRIDEWVKDALEKGAELITGGNKLSDSTYEATVLFNTPADAIISSREIFGPVICVYEYDDIDDAVARANSLDVSFQAAVFSKNIDTCMHVFKQIDAAAVMVNDHTAFRVDWMPFAGLKQSGHGVGGIPYTFREMQVEKMMVIRSPSL</sequence>
<accession>A0A3B0XYL6</accession>
<dbReference type="InterPro" id="IPR015590">
    <property type="entry name" value="Aldehyde_DH_dom"/>
</dbReference>
<keyword evidence="2 4" id="KW-0560">Oxidoreductase</keyword>
<dbReference type="PANTHER" id="PTHR42991:SF1">
    <property type="entry name" value="ALDEHYDE DEHYDROGENASE"/>
    <property type="match status" value="1"/>
</dbReference>
<protein>
    <submittedName>
        <fullName evidence="4">Glyceraldehyde-3-phosphate dehydrogenase (NADP(+))</fullName>
        <ecNumber evidence="4">1.2.1.9</ecNumber>
    </submittedName>
</protein>
<name>A0A3B0XYL6_9ZZZZ</name>
<feature type="domain" description="Aldehyde dehydrogenase" evidence="3">
    <location>
        <begin position="15"/>
        <end position="469"/>
    </location>
</feature>